<gene>
    <name evidence="2" type="ORF">CRG98_050025</name>
</gene>
<accession>A0A2I0GTC1</accession>
<dbReference type="Proteomes" id="UP000233551">
    <property type="component" value="Unassembled WGS sequence"/>
</dbReference>
<proteinExistence type="predicted"/>
<keyword evidence="3" id="KW-1185">Reference proteome</keyword>
<evidence type="ECO:0000256" key="1">
    <source>
        <dbReference type="SAM" id="MobiDB-lite"/>
    </source>
</evidence>
<protein>
    <submittedName>
        <fullName evidence="2">Uncharacterized protein</fullName>
    </submittedName>
</protein>
<evidence type="ECO:0000313" key="3">
    <source>
        <dbReference type="Proteomes" id="UP000233551"/>
    </source>
</evidence>
<comment type="caution">
    <text evidence="2">The sequence shown here is derived from an EMBL/GenBank/DDBJ whole genome shotgun (WGS) entry which is preliminary data.</text>
</comment>
<sequence>MWQTTIIEHPYFPKHPTQEKRDFQATEEYIFRFYRWGSSENDDFTNSPPIESSTSSGALVPNMAIQTELPNLRLKRTASAGRSPRRMSSLAISTN</sequence>
<organism evidence="2 3">
    <name type="scientific">Punica granatum</name>
    <name type="common">Pomegranate</name>
    <dbReference type="NCBI Taxonomy" id="22663"/>
    <lineage>
        <taxon>Eukaryota</taxon>
        <taxon>Viridiplantae</taxon>
        <taxon>Streptophyta</taxon>
        <taxon>Embryophyta</taxon>
        <taxon>Tracheophyta</taxon>
        <taxon>Spermatophyta</taxon>
        <taxon>Magnoliopsida</taxon>
        <taxon>eudicotyledons</taxon>
        <taxon>Gunneridae</taxon>
        <taxon>Pentapetalae</taxon>
        <taxon>rosids</taxon>
        <taxon>malvids</taxon>
        <taxon>Myrtales</taxon>
        <taxon>Lythraceae</taxon>
        <taxon>Punica</taxon>
    </lineage>
</organism>
<reference evidence="2 3" key="1">
    <citation type="submission" date="2017-11" db="EMBL/GenBank/DDBJ databases">
        <title>De-novo sequencing of pomegranate (Punica granatum L.) genome.</title>
        <authorList>
            <person name="Akparov Z."/>
            <person name="Amiraslanov A."/>
            <person name="Hajiyeva S."/>
            <person name="Abbasov M."/>
            <person name="Kaur K."/>
            <person name="Hamwieh A."/>
            <person name="Solovyev V."/>
            <person name="Salamov A."/>
            <person name="Braich B."/>
            <person name="Kosarev P."/>
            <person name="Mahmoud A."/>
            <person name="Hajiyev E."/>
            <person name="Babayeva S."/>
            <person name="Izzatullayeva V."/>
            <person name="Mammadov A."/>
            <person name="Mammadov A."/>
            <person name="Sharifova S."/>
            <person name="Ojaghi J."/>
            <person name="Eynullazada K."/>
            <person name="Bayramov B."/>
            <person name="Abdulazimova A."/>
            <person name="Shahmuradov I."/>
        </authorList>
    </citation>
    <scope>NUCLEOTIDE SEQUENCE [LARGE SCALE GENOMIC DNA]</scope>
    <source>
        <strain evidence="3">cv. AG2017</strain>
        <tissue evidence="2">Leaf</tissue>
    </source>
</reference>
<feature type="region of interest" description="Disordered" evidence="1">
    <location>
        <begin position="76"/>
        <end position="95"/>
    </location>
</feature>
<evidence type="ECO:0000313" key="2">
    <source>
        <dbReference type="EMBL" id="PKH77150.1"/>
    </source>
</evidence>
<name>A0A2I0GTC1_PUNGR</name>
<dbReference type="EMBL" id="PGOL01044256">
    <property type="protein sequence ID" value="PKH77150.1"/>
    <property type="molecule type" value="Genomic_DNA"/>
</dbReference>
<dbReference type="AlphaFoldDB" id="A0A2I0GTC1"/>